<dbReference type="AlphaFoldDB" id="M5GDS0"/>
<dbReference type="STRING" id="1858805.M5GDS0"/>
<gene>
    <name evidence="3" type="ORF">DACRYDRAFT_114096</name>
</gene>
<dbReference type="Proteomes" id="UP000030653">
    <property type="component" value="Unassembled WGS sequence"/>
</dbReference>
<keyword evidence="4" id="KW-1185">Reference proteome</keyword>
<protein>
    <submittedName>
        <fullName evidence="3">Uncharacterized protein</fullName>
    </submittedName>
</protein>
<proteinExistence type="predicted"/>
<keyword evidence="2" id="KW-0472">Membrane</keyword>
<evidence type="ECO:0000313" key="4">
    <source>
        <dbReference type="Proteomes" id="UP000030653"/>
    </source>
</evidence>
<dbReference type="OrthoDB" id="3981028at2759"/>
<feature type="compositionally biased region" description="Polar residues" evidence="1">
    <location>
        <begin position="331"/>
        <end position="348"/>
    </location>
</feature>
<accession>M5GDS0</accession>
<dbReference type="GeneID" id="63684819"/>
<keyword evidence="2" id="KW-1133">Transmembrane helix</keyword>
<reference evidence="3 4" key="1">
    <citation type="journal article" date="2012" name="Science">
        <title>The Paleozoic origin of enzymatic lignin decomposition reconstructed from 31 fungal genomes.</title>
        <authorList>
            <person name="Floudas D."/>
            <person name="Binder M."/>
            <person name="Riley R."/>
            <person name="Barry K."/>
            <person name="Blanchette R.A."/>
            <person name="Henrissat B."/>
            <person name="Martinez A.T."/>
            <person name="Otillar R."/>
            <person name="Spatafora J.W."/>
            <person name="Yadav J.S."/>
            <person name="Aerts A."/>
            <person name="Benoit I."/>
            <person name="Boyd A."/>
            <person name="Carlson A."/>
            <person name="Copeland A."/>
            <person name="Coutinho P.M."/>
            <person name="de Vries R.P."/>
            <person name="Ferreira P."/>
            <person name="Findley K."/>
            <person name="Foster B."/>
            <person name="Gaskell J."/>
            <person name="Glotzer D."/>
            <person name="Gorecki P."/>
            <person name="Heitman J."/>
            <person name="Hesse C."/>
            <person name="Hori C."/>
            <person name="Igarashi K."/>
            <person name="Jurgens J.A."/>
            <person name="Kallen N."/>
            <person name="Kersten P."/>
            <person name="Kohler A."/>
            <person name="Kuees U."/>
            <person name="Kumar T.K.A."/>
            <person name="Kuo A."/>
            <person name="LaButti K."/>
            <person name="Larrondo L.F."/>
            <person name="Lindquist E."/>
            <person name="Ling A."/>
            <person name="Lombard V."/>
            <person name="Lucas S."/>
            <person name="Lundell T."/>
            <person name="Martin R."/>
            <person name="McLaughlin D.J."/>
            <person name="Morgenstern I."/>
            <person name="Morin E."/>
            <person name="Murat C."/>
            <person name="Nagy L.G."/>
            <person name="Nolan M."/>
            <person name="Ohm R.A."/>
            <person name="Patyshakuliyeva A."/>
            <person name="Rokas A."/>
            <person name="Ruiz-Duenas F.J."/>
            <person name="Sabat G."/>
            <person name="Salamov A."/>
            <person name="Samejima M."/>
            <person name="Schmutz J."/>
            <person name="Slot J.C."/>
            <person name="St John F."/>
            <person name="Stenlid J."/>
            <person name="Sun H."/>
            <person name="Sun S."/>
            <person name="Syed K."/>
            <person name="Tsang A."/>
            <person name="Wiebenga A."/>
            <person name="Young D."/>
            <person name="Pisabarro A."/>
            <person name="Eastwood D.C."/>
            <person name="Martin F."/>
            <person name="Cullen D."/>
            <person name="Grigoriev I.V."/>
            <person name="Hibbett D.S."/>
        </authorList>
    </citation>
    <scope>NUCLEOTIDE SEQUENCE [LARGE SCALE GENOMIC DNA]</scope>
    <source>
        <strain evidence="3 4">DJM-731 SS1</strain>
    </source>
</reference>
<evidence type="ECO:0000313" key="3">
    <source>
        <dbReference type="EMBL" id="EJU04767.1"/>
    </source>
</evidence>
<dbReference type="RefSeq" id="XP_040631661.1">
    <property type="nucleotide sequence ID" value="XM_040769757.1"/>
</dbReference>
<evidence type="ECO:0000256" key="2">
    <source>
        <dbReference type="SAM" id="Phobius"/>
    </source>
</evidence>
<dbReference type="EMBL" id="JH795857">
    <property type="protein sequence ID" value="EJU04767.1"/>
    <property type="molecule type" value="Genomic_DNA"/>
</dbReference>
<evidence type="ECO:0000256" key="1">
    <source>
        <dbReference type="SAM" id="MobiDB-lite"/>
    </source>
</evidence>
<dbReference type="HOGENOM" id="CLU_035515_0_0_1"/>
<feature type="compositionally biased region" description="Low complexity" evidence="1">
    <location>
        <begin position="280"/>
        <end position="292"/>
    </location>
</feature>
<feature type="compositionally biased region" description="Low complexity" evidence="1">
    <location>
        <begin position="301"/>
        <end position="328"/>
    </location>
</feature>
<sequence>MSTSRSSSRSSSATVASEPLRTLRNLYPQAARAFLNRSPSVPMYLEKAFVLLSPVDEHDSAREGAALVQQRIKWDVLRLTWEANVYPLTGASNGITVGKGKGKEKENGHAMSNGNGMPQPNGEMDLLALPPAVLLPAIHARSLVLFTPPAHKASSLHLPSEVILALTLFAVKLGMYSVARDWVELWWLVRGSADVDDDDEIKGRRKIRESMVLRVFPGMKDWESAHTWATGELEGVVQEELLTSLDTLKVQAAQEELTQSRLAASAYGTSRISLPPSPAPTSSRGTPARSPSRTPPPRPSSPASSSSSTATHSTHTATPATPRPARAGLTLTPTGTVRGSLQPSDTNTVVPLPLSAPPIPQATPRPPNLYQVLLKQMKQSFSSVGWLFVVLIPLLALVLRLRATRTRARRSVATGGPNVARGAMQWLWKAVVDAVDMAGRGLV</sequence>
<keyword evidence="2" id="KW-0812">Transmembrane</keyword>
<feature type="region of interest" description="Disordered" evidence="1">
    <location>
        <begin position="268"/>
        <end position="348"/>
    </location>
</feature>
<organism evidence="3 4">
    <name type="scientific">Dacryopinax primogenitus (strain DJM 731)</name>
    <name type="common">Brown rot fungus</name>
    <dbReference type="NCBI Taxonomy" id="1858805"/>
    <lineage>
        <taxon>Eukaryota</taxon>
        <taxon>Fungi</taxon>
        <taxon>Dikarya</taxon>
        <taxon>Basidiomycota</taxon>
        <taxon>Agaricomycotina</taxon>
        <taxon>Dacrymycetes</taxon>
        <taxon>Dacrymycetales</taxon>
        <taxon>Dacrymycetaceae</taxon>
        <taxon>Dacryopinax</taxon>
    </lineage>
</organism>
<feature type="transmembrane region" description="Helical" evidence="2">
    <location>
        <begin position="383"/>
        <end position="401"/>
    </location>
</feature>
<name>M5GDS0_DACPD</name>